<comment type="catalytic activity">
    <reaction evidence="6">
        <text>L-methionyl-[protein] + [thioredoxin]-disulfide + H2O = L-methionyl-(S)-S-oxide-[protein] + [thioredoxin]-dithiol</text>
        <dbReference type="Rhea" id="RHEA:14217"/>
        <dbReference type="Rhea" id="RHEA-COMP:10698"/>
        <dbReference type="Rhea" id="RHEA-COMP:10700"/>
        <dbReference type="Rhea" id="RHEA-COMP:12313"/>
        <dbReference type="Rhea" id="RHEA-COMP:12315"/>
        <dbReference type="ChEBI" id="CHEBI:15377"/>
        <dbReference type="ChEBI" id="CHEBI:16044"/>
        <dbReference type="ChEBI" id="CHEBI:29950"/>
        <dbReference type="ChEBI" id="CHEBI:44120"/>
        <dbReference type="ChEBI" id="CHEBI:50058"/>
        <dbReference type="EC" id="1.8.4.11"/>
    </reaction>
</comment>
<dbReference type="PANTHER" id="PTHR42799:SF2">
    <property type="entry name" value="MITOCHONDRIAL PEPTIDE METHIONINE SULFOXIDE REDUCTASE"/>
    <property type="match status" value="1"/>
</dbReference>
<evidence type="ECO:0000256" key="5">
    <source>
        <dbReference type="ARBA" id="ARBA00030643"/>
    </source>
</evidence>
<evidence type="ECO:0000313" key="9">
    <source>
        <dbReference type="EMBL" id="CAG5105110.1"/>
    </source>
</evidence>
<dbReference type="SUPFAM" id="SSF55068">
    <property type="entry name" value="Peptide methionine sulfoxide reductase"/>
    <property type="match status" value="1"/>
</dbReference>
<comment type="similarity">
    <text evidence="1">Belongs to the MsrA Met sulfoxide reductase family.</text>
</comment>
<evidence type="ECO:0000256" key="4">
    <source>
        <dbReference type="ARBA" id="ARBA00030273"/>
    </source>
</evidence>
<dbReference type="NCBIfam" id="TIGR00401">
    <property type="entry name" value="msrA"/>
    <property type="match status" value="1"/>
</dbReference>
<reference evidence="9 10" key="1">
    <citation type="submission" date="2021-04" db="EMBL/GenBank/DDBJ databases">
        <authorList>
            <person name="Bliznina A."/>
        </authorList>
    </citation>
    <scope>NUCLEOTIDE SEQUENCE [LARGE SCALE GENOMIC DNA]</scope>
</reference>
<evidence type="ECO:0000256" key="2">
    <source>
        <dbReference type="ARBA" id="ARBA00012502"/>
    </source>
</evidence>
<sequence length="217" mass="24840">MNFLRNLLHGQRHLTMRTLPKVGPVAEEHHVNGNSLFEFPDNTQSITFGLGCFWGAERRFWEQKGVWSTQAGYAGGGYPNPTYEETCKGHAMKNQHAEVVRVVYDPSEVPLESLIQVFWEAHDPTQGDRQGNDRGPQYRSAIYTNSEEDLALARSSRDFYQNELKKKNINSVITTEIKMLDEFYYAEDYHQQYLSKNPWGYCGLKGTGVSCPLPPKK</sequence>
<protein>
    <recommendedName>
        <fullName evidence="2">peptide-methionine (S)-S-oxide reductase</fullName>
        <ecNumber evidence="2">1.8.4.11</ecNumber>
    </recommendedName>
    <alternativeName>
        <fullName evidence="5">Peptide-methionine (S)-S-oxide reductase</fullName>
    </alternativeName>
    <alternativeName>
        <fullName evidence="4">Protein-methionine-S-oxide reductase</fullName>
    </alternativeName>
</protein>
<proteinExistence type="inferred from homology"/>
<dbReference type="InterPro" id="IPR036509">
    <property type="entry name" value="Met_Sox_Rdtase_MsrA_sf"/>
</dbReference>
<feature type="domain" description="Peptide methionine sulphoxide reductase MsrA" evidence="8">
    <location>
        <begin position="46"/>
        <end position="202"/>
    </location>
</feature>
<gene>
    <name evidence="9" type="ORF">OKIOD_LOCUS10608</name>
</gene>
<dbReference type="InterPro" id="IPR050162">
    <property type="entry name" value="MsrA_MetSO_reductase"/>
</dbReference>
<evidence type="ECO:0000256" key="1">
    <source>
        <dbReference type="ARBA" id="ARBA00005591"/>
    </source>
</evidence>
<keyword evidence="3" id="KW-0560">Oxidoreductase</keyword>
<organism evidence="9 10">
    <name type="scientific">Oikopleura dioica</name>
    <name type="common">Tunicate</name>
    <dbReference type="NCBI Taxonomy" id="34765"/>
    <lineage>
        <taxon>Eukaryota</taxon>
        <taxon>Metazoa</taxon>
        <taxon>Chordata</taxon>
        <taxon>Tunicata</taxon>
        <taxon>Appendicularia</taxon>
        <taxon>Copelata</taxon>
        <taxon>Oikopleuridae</taxon>
        <taxon>Oikopleura</taxon>
    </lineage>
</organism>
<name>A0ABN7SQV0_OIKDI</name>
<evidence type="ECO:0000259" key="8">
    <source>
        <dbReference type="Pfam" id="PF01625"/>
    </source>
</evidence>
<evidence type="ECO:0000256" key="3">
    <source>
        <dbReference type="ARBA" id="ARBA00023002"/>
    </source>
</evidence>
<dbReference type="InterPro" id="IPR002569">
    <property type="entry name" value="Met_Sox_Rdtase_MsrA_dom"/>
</dbReference>
<dbReference type="Proteomes" id="UP001158576">
    <property type="component" value="Chromosome 1"/>
</dbReference>
<dbReference type="PANTHER" id="PTHR42799">
    <property type="entry name" value="MITOCHONDRIAL PEPTIDE METHIONINE SULFOXIDE REDUCTASE"/>
    <property type="match status" value="1"/>
</dbReference>
<dbReference type="EC" id="1.8.4.11" evidence="2"/>
<evidence type="ECO:0000313" key="10">
    <source>
        <dbReference type="Proteomes" id="UP001158576"/>
    </source>
</evidence>
<keyword evidence="10" id="KW-1185">Reference proteome</keyword>
<evidence type="ECO:0000256" key="7">
    <source>
        <dbReference type="ARBA" id="ARBA00048782"/>
    </source>
</evidence>
<dbReference type="EMBL" id="OU015566">
    <property type="protein sequence ID" value="CAG5105110.1"/>
    <property type="molecule type" value="Genomic_DNA"/>
</dbReference>
<dbReference type="HAMAP" id="MF_01401">
    <property type="entry name" value="MsrA"/>
    <property type="match status" value="1"/>
</dbReference>
<comment type="catalytic activity">
    <reaction evidence="7">
        <text>[thioredoxin]-disulfide + L-methionine + H2O = L-methionine (S)-S-oxide + [thioredoxin]-dithiol</text>
        <dbReference type="Rhea" id="RHEA:19993"/>
        <dbReference type="Rhea" id="RHEA-COMP:10698"/>
        <dbReference type="Rhea" id="RHEA-COMP:10700"/>
        <dbReference type="ChEBI" id="CHEBI:15377"/>
        <dbReference type="ChEBI" id="CHEBI:29950"/>
        <dbReference type="ChEBI" id="CHEBI:50058"/>
        <dbReference type="ChEBI" id="CHEBI:57844"/>
        <dbReference type="ChEBI" id="CHEBI:58772"/>
        <dbReference type="EC" id="1.8.4.11"/>
    </reaction>
</comment>
<evidence type="ECO:0000256" key="6">
    <source>
        <dbReference type="ARBA" id="ARBA00047806"/>
    </source>
</evidence>
<accession>A0ABN7SQV0</accession>
<dbReference type="Gene3D" id="3.30.1060.10">
    <property type="entry name" value="Peptide methionine sulphoxide reductase MsrA"/>
    <property type="match status" value="1"/>
</dbReference>
<dbReference type="Pfam" id="PF01625">
    <property type="entry name" value="PMSR"/>
    <property type="match status" value="1"/>
</dbReference>